<feature type="region of interest" description="Disordered" evidence="1">
    <location>
        <begin position="204"/>
        <end position="224"/>
    </location>
</feature>
<dbReference type="AlphaFoldDB" id="A0A7I8K912"/>
<dbReference type="Proteomes" id="UP000663760">
    <property type="component" value="Chromosome 3"/>
</dbReference>
<evidence type="ECO:0000313" key="3">
    <source>
        <dbReference type="EMBL" id="CAA7393493.1"/>
    </source>
</evidence>
<dbReference type="PANTHER" id="PTHR33349">
    <property type="entry name" value="EMB|CAB62594.1"/>
    <property type="match status" value="1"/>
</dbReference>
<gene>
    <name evidence="3" type="ORF">SI8410_03004235</name>
</gene>
<keyword evidence="4" id="KW-1185">Reference proteome</keyword>
<reference evidence="3" key="1">
    <citation type="submission" date="2020-02" db="EMBL/GenBank/DDBJ databases">
        <authorList>
            <person name="Scholz U."/>
            <person name="Mascher M."/>
            <person name="Fiebig A."/>
        </authorList>
    </citation>
    <scope>NUCLEOTIDE SEQUENCE</scope>
</reference>
<sequence length="584" mass="63818">MKKEKAEGVLISLSPELRNSRRDIKSFTRKPSSKSLLSQLSTKEKVLPHYLTASAGSCHDFCKYGGNHTAELKGRDSSFPLPSSIGMALLTQRNRVNVQTLAERQRKSPQRQKAMAPKFGSQYGGKDWGKKTQLLVKRFNLSLPSENIKETTTIPEISTSYAESGIKGCITAPSEGFKTMKKGALQHLGSFDDSASVTKNAPSFMKKTEASRNSETAGVKKHSAQNSFKNFAPQIGQKSLLSTFGKPISSGKSKVFKQEDTSHVKKFDASSKQATSEKSNTSSVKSESLLRPTAGMKGGNSRRKIVKIWNPTASSLRKNLKSRSGSLLPQPPVDHVLRNCNSAKSTSTGRHPKTVEQTELGDGQLRERALYLIGPKTSENEDTVSAQSKSSRGQRSLSSPYSSSSPSSPSSSSPSFSDHEGEYQDSESAASKQNDTVFEEGGHETSTTSRTGDKRHHGTDSTAHQEDEDETLCELRIRRGKILNLQPDNYVTGDSRSGEGEMKKIKFKANEPTNSNRTDPEAETVVLRHQDVQDKRGVLGLFNHVIEETASKLVETRRSKVKALVGAFETVISLQEGKSADSSV</sequence>
<dbReference type="SMART" id="SM01054">
    <property type="entry name" value="CaM_binding"/>
    <property type="match status" value="1"/>
</dbReference>
<accession>A0A7I8K912</accession>
<evidence type="ECO:0000313" key="4">
    <source>
        <dbReference type="Proteomes" id="UP000663760"/>
    </source>
</evidence>
<evidence type="ECO:0000259" key="2">
    <source>
        <dbReference type="SMART" id="SM01054"/>
    </source>
</evidence>
<feature type="region of interest" description="Disordered" evidence="1">
    <location>
        <begin position="103"/>
        <end position="122"/>
    </location>
</feature>
<feature type="compositionally biased region" description="Polar residues" evidence="1">
    <location>
        <begin position="270"/>
        <end position="286"/>
    </location>
</feature>
<organism evidence="3 4">
    <name type="scientific">Spirodela intermedia</name>
    <name type="common">Intermediate duckweed</name>
    <dbReference type="NCBI Taxonomy" id="51605"/>
    <lineage>
        <taxon>Eukaryota</taxon>
        <taxon>Viridiplantae</taxon>
        <taxon>Streptophyta</taxon>
        <taxon>Embryophyta</taxon>
        <taxon>Tracheophyta</taxon>
        <taxon>Spermatophyta</taxon>
        <taxon>Magnoliopsida</taxon>
        <taxon>Liliopsida</taxon>
        <taxon>Araceae</taxon>
        <taxon>Lemnoideae</taxon>
        <taxon>Spirodela</taxon>
    </lineage>
</organism>
<dbReference type="OrthoDB" id="766386at2759"/>
<dbReference type="PANTHER" id="PTHR33349:SF41">
    <property type="entry name" value="EMB|CAB62594.1"/>
    <property type="match status" value="1"/>
</dbReference>
<name>A0A7I8K912_SPIIN</name>
<proteinExistence type="predicted"/>
<feature type="region of interest" description="Disordered" evidence="1">
    <location>
        <begin position="488"/>
        <end position="520"/>
    </location>
</feature>
<dbReference type="InterPro" id="IPR012417">
    <property type="entry name" value="CaM-bd_dom_pln"/>
</dbReference>
<evidence type="ECO:0000256" key="1">
    <source>
        <dbReference type="SAM" id="MobiDB-lite"/>
    </source>
</evidence>
<protein>
    <recommendedName>
        <fullName evidence="2">Calmodulin-binding domain-containing protein</fullName>
    </recommendedName>
</protein>
<feature type="compositionally biased region" description="Basic and acidic residues" evidence="1">
    <location>
        <begin position="256"/>
        <end position="269"/>
    </location>
</feature>
<dbReference type="GO" id="GO:0005516">
    <property type="term" value="F:calmodulin binding"/>
    <property type="evidence" value="ECO:0007669"/>
    <property type="project" value="InterPro"/>
</dbReference>
<feature type="compositionally biased region" description="Low complexity" evidence="1">
    <location>
        <begin position="388"/>
        <end position="416"/>
    </location>
</feature>
<feature type="region of interest" description="Disordered" evidence="1">
    <location>
        <begin position="340"/>
        <end position="470"/>
    </location>
</feature>
<feature type="domain" description="Calmodulin-binding" evidence="2">
    <location>
        <begin position="471"/>
        <end position="573"/>
    </location>
</feature>
<feature type="compositionally biased region" description="Polar residues" evidence="1">
    <location>
        <begin position="340"/>
        <end position="349"/>
    </location>
</feature>
<feature type="compositionally biased region" description="Polar residues" evidence="1">
    <location>
        <begin position="426"/>
        <end position="436"/>
    </location>
</feature>
<dbReference type="EMBL" id="LR746266">
    <property type="protein sequence ID" value="CAA7393493.1"/>
    <property type="molecule type" value="Genomic_DNA"/>
</dbReference>
<feature type="region of interest" description="Disordered" evidence="1">
    <location>
        <begin position="253"/>
        <end position="303"/>
    </location>
</feature>
<dbReference type="Pfam" id="PF07839">
    <property type="entry name" value="CaM_binding"/>
    <property type="match status" value="1"/>
</dbReference>